<gene>
    <name evidence="8" type="ORF">PYX00_003344</name>
</gene>
<protein>
    <recommendedName>
        <fullName evidence="7">Protein arginine methyltransferase NDUFAF7</fullName>
        <ecNumber evidence="7">2.1.1.320</ecNumber>
    </recommendedName>
</protein>
<evidence type="ECO:0000256" key="3">
    <source>
        <dbReference type="ARBA" id="ARBA00022603"/>
    </source>
</evidence>
<keyword evidence="3 7" id="KW-0489">Methyltransferase</keyword>
<dbReference type="InterPro" id="IPR029063">
    <property type="entry name" value="SAM-dependent_MTases_sf"/>
</dbReference>
<dbReference type="InterPro" id="IPR003788">
    <property type="entry name" value="NDUFAF7"/>
</dbReference>
<evidence type="ECO:0000256" key="6">
    <source>
        <dbReference type="ARBA" id="ARBA00048612"/>
    </source>
</evidence>
<comment type="similarity">
    <text evidence="2 7">Belongs to the NDUFAF7 family.</text>
</comment>
<evidence type="ECO:0000256" key="1">
    <source>
        <dbReference type="ARBA" id="ARBA00004173"/>
    </source>
</evidence>
<dbReference type="InterPro" id="IPR038375">
    <property type="entry name" value="NDUFAF7_sf"/>
</dbReference>
<dbReference type="EMBL" id="JARGDH010000002">
    <property type="protein sequence ID" value="KAL0275519.1"/>
    <property type="molecule type" value="Genomic_DNA"/>
</dbReference>
<keyword evidence="5 7" id="KW-0496">Mitochondrion</keyword>
<dbReference type="EC" id="2.1.1.320" evidence="7"/>
<dbReference type="PANTHER" id="PTHR12049">
    <property type="entry name" value="PROTEIN ARGININE METHYLTRANSFERASE NDUFAF7, MITOCHONDRIAL"/>
    <property type="match status" value="1"/>
</dbReference>
<comment type="function">
    <text evidence="7">Arginine methyltransferase involved in the assembly or stability of mitochondrial NADH:ubiquinone oxidoreductase complex (complex I).</text>
</comment>
<name>A0AAW2I000_9NEOP</name>
<dbReference type="GO" id="GO:0032259">
    <property type="term" value="P:methylation"/>
    <property type="evidence" value="ECO:0007669"/>
    <property type="project" value="UniProtKB-KW"/>
</dbReference>
<dbReference type="GO" id="GO:0035243">
    <property type="term" value="F:protein-arginine omega-N symmetric methyltransferase activity"/>
    <property type="evidence" value="ECO:0007669"/>
    <property type="project" value="UniProtKB-EC"/>
</dbReference>
<organism evidence="8">
    <name type="scientific">Menopon gallinae</name>
    <name type="common">poultry shaft louse</name>
    <dbReference type="NCBI Taxonomy" id="328185"/>
    <lineage>
        <taxon>Eukaryota</taxon>
        <taxon>Metazoa</taxon>
        <taxon>Ecdysozoa</taxon>
        <taxon>Arthropoda</taxon>
        <taxon>Hexapoda</taxon>
        <taxon>Insecta</taxon>
        <taxon>Pterygota</taxon>
        <taxon>Neoptera</taxon>
        <taxon>Paraneoptera</taxon>
        <taxon>Psocodea</taxon>
        <taxon>Troctomorpha</taxon>
        <taxon>Phthiraptera</taxon>
        <taxon>Amblycera</taxon>
        <taxon>Menoponidae</taxon>
        <taxon>Menopon</taxon>
    </lineage>
</organism>
<evidence type="ECO:0000256" key="2">
    <source>
        <dbReference type="ARBA" id="ARBA00005891"/>
    </source>
</evidence>
<dbReference type="Pfam" id="PF02636">
    <property type="entry name" value="Methyltransf_28"/>
    <property type="match status" value="1"/>
</dbReference>
<comment type="subcellular location">
    <subcellularLocation>
        <location evidence="1 7">Mitochondrion</location>
    </subcellularLocation>
</comment>
<evidence type="ECO:0000256" key="5">
    <source>
        <dbReference type="ARBA" id="ARBA00023128"/>
    </source>
</evidence>
<evidence type="ECO:0000313" key="8">
    <source>
        <dbReference type="EMBL" id="KAL0275519.1"/>
    </source>
</evidence>
<dbReference type="PANTHER" id="PTHR12049:SF7">
    <property type="entry name" value="PROTEIN ARGININE METHYLTRANSFERASE NDUFAF7, MITOCHONDRIAL"/>
    <property type="match status" value="1"/>
</dbReference>
<dbReference type="GO" id="GO:0005739">
    <property type="term" value="C:mitochondrion"/>
    <property type="evidence" value="ECO:0007669"/>
    <property type="project" value="UniProtKB-SubCell"/>
</dbReference>
<dbReference type="SUPFAM" id="SSF53335">
    <property type="entry name" value="S-adenosyl-L-methionine-dependent methyltransferases"/>
    <property type="match status" value="1"/>
</dbReference>
<dbReference type="Gene3D" id="3.40.50.12710">
    <property type="match status" value="1"/>
</dbReference>
<keyword evidence="4 7" id="KW-0808">Transferase</keyword>
<accession>A0AAW2I000</accession>
<dbReference type="GO" id="GO:0032981">
    <property type="term" value="P:mitochondrial respiratory chain complex I assembly"/>
    <property type="evidence" value="ECO:0007669"/>
    <property type="project" value="TreeGrafter"/>
</dbReference>
<sequence length="424" mass="48731">MKLFQWMVIRRLSCYKQVQRPKDYKVVKPASVEKSSVPQLLDAKIKASGPITVADFMKMVLTNPLTGYYMKRDVFGRKGDFITSPEISQMFGEIIGVWIYYELRKIGMPKPWQLIELGPGRGTMTKDILRVLKHFKALEDFSIHFVEMSNHLSSIQAQVLCDDVVTFGMMPPDNKGNPYYRASKTIDGLPIYWYQSVTNVPRGFSVVLAHEFFDALPIHKYQKVDNEWREVLINSRKGEKGEVEFHYTTSKSQPPLSKLLIREDEKRDHLEISPESGQITKYIADLLEEEGGFSLFIDYGHEGTKTDTFRGFKNHALHDPLVDPGSADLTADVDFSYLKTILEHNLLVFGPVEQGDFLTRMGIKQRMDRLMQRIEDDAVKEQLKSSYQMLVDKSQMGERYKCMAAFPRVLKSHLEKYPVAGFTA</sequence>
<comment type="caution">
    <text evidence="8">The sequence shown here is derived from an EMBL/GenBank/DDBJ whole genome shotgun (WGS) entry which is preliminary data.</text>
</comment>
<proteinExistence type="inferred from homology"/>
<comment type="catalytic activity">
    <reaction evidence="6 7">
        <text>L-arginyl-[protein] + 2 S-adenosyl-L-methionine = N(omega),N(omega)'-dimethyl-L-arginyl-[protein] + 2 S-adenosyl-L-homocysteine + 2 H(+)</text>
        <dbReference type="Rhea" id="RHEA:48108"/>
        <dbReference type="Rhea" id="RHEA-COMP:10532"/>
        <dbReference type="Rhea" id="RHEA-COMP:11992"/>
        <dbReference type="ChEBI" id="CHEBI:15378"/>
        <dbReference type="ChEBI" id="CHEBI:29965"/>
        <dbReference type="ChEBI" id="CHEBI:57856"/>
        <dbReference type="ChEBI" id="CHEBI:59789"/>
        <dbReference type="ChEBI" id="CHEBI:88221"/>
        <dbReference type="EC" id="2.1.1.320"/>
    </reaction>
</comment>
<evidence type="ECO:0000256" key="7">
    <source>
        <dbReference type="RuleBase" id="RU364114"/>
    </source>
</evidence>
<reference evidence="8" key="1">
    <citation type="journal article" date="2024" name="Gigascience">
        <title>Chromosome-level genome of the poultry shaft louse Menopon gallinae provides insight into the host-switching and adaptive evolution of parasitic lice.</title>
        <authorList>
            <person name="Xu Y."/>
            <person name="Ma L."/>
            <person name="Liu S."/>
            <person name="Liang Y."/>
            <person name="Liu Q."/>
            <person name="He Z."/>
            <person name="Tian L."/>
            <person name="Duan Y."/>
            <person name="Cai W."/>
            <person name="Li H."/>
            <person name="Song F."/>
        </authorList>
    </citation>
    <scope>NUCLEOTIDE SEQUENCE</scope>
    <source>
        <strain evidence="8">Cailab_2023a</strain>
    </source>
</reference>
<dbReference type="AlphaFoldDB" id="A0AAW2I000"/>
<evidence type="ECO:0000256" key="4">
    <source>
        <dbReference type="ARBA" id="ARBA00022679"/>
    </source>
</evidence>